<organism evidence="1 2">
    <name type="scientific">Agrobacterium vitis</name>
    <name type="common">Rhizobium vitis</name>
    <dbReference type="NCBI Taxonomy" id="373"/>
    <lineage>
        <taxon>Bacteria</taxon>
        <taxon>Pseudomonadati</taxon>
        <taxon>Pseudomonadota</taxon>
        <taxon>Alphaproteobacteria</taxon>
        <taxon>Hyphomicrobiales</taxon>
        <taxon>Rhizobiaceae</taxon>
        <taxon>Rhizobium/Agrobacterium group</taxon>
        <taxon>Agrobacterium</taxon>
    </lineage>
</organism>
<dbReference type="Proteomes" id="UP000655037">
    <property type="component" value="Unassembled WGS sequence"/>
</dbReference>
<comment type="caution">
    <text evidence="1">The sequence shown here is derived from an EMBL/GenBank/DDBJ whole genome shotgun (WGS) entry which is preliminary data.</text>
</comment>
<protein>
    <submittedName>
        <fullName evidence="1">Uncharacterized protein</fullName>
    </submittedName>
</protein>
<dbReference type="AlphaFoldDB" id="A0AAE2RA49"/>
<dbReference type="RefSeq" id="WP_156532943.1">
    <property type="nucleotide sequence ID" value="NZ_JACXXJ020000004.1"/>
</dbReference>
<reference evidence="1" key="1">
    <citation type="submission" date="2020-11" db="EMBL/GenBank/DDBJ databases">
        <title>Agrobacterium vitis strain K377 genome.</title>
        <authorList>
            <person name="Xi H."/>
        </authorList>
    </citation>
    <scope>NUCLEOTIDE SEQUENCE</scope>
    <source>
        <strain evidence="1">K377</strain>
        <plasmid evidence="1">unnamed3</plasmid>
    </source>
</reference>
<proteinExistence type="predicted"/>
<accession>A0AAE2RA49</accession>
<name>A0AAE2RA49_AGRVI</name>
<evidence type="ECO:0000313" key="2">
    <source>
        <dbReference type="Proteomes" id="UP000655037"/>
    </source>
</evidence>
<sequence>MQVKIGVSLADAMPTDQRRALLNACDTSCLGLRGRPIFEHGFPGTPEIWTKSTKTTLVFSCIGAESKLQQDGMRIALTDLTVLSVL</sequence>
<geneLocation type="plasmid" evidence="1">
    <name>unnamed3</name>
</geneLocation>
<dbReference type="EMBL" id="JACXXJ020000004">
    <property type="protein sequence ID" value="MBF2714685.1"/>
    <property type="molecule type" value="Genomic_DNA"/>
</dbReference>
<keyword evidence="1" id="KW-0614">Plasmid</keyword>
<gene>
    <name evidence="1" type="ORF">IEI95_010700</name>
</gene>
<evidence type="ECO:0000313" key="1">
    <source>
        <dbReference type="EMBL" id="MBF2714685.1"/>
    </source>
</evidence>